<dbReference type="EMBL" id="FOLM01000002">
    <property type="protein sequence ID" value="SFC23065.1"/>
    <property type="molecule type" value="Genomic_DNA"/>
</dbReference>
<dbReference type="NCBIfam" id="TIGR00975">
    <property type="entry name" value="3a0107s03"/>
    <property type="match status" value="1"/>
</dbReference>
<dbReference type="RefSeq" id="WP_093837666.1">
    <property type="nucleotide sequence ID" value="NZ_FOLM01000002.1"/>
</dbReference>
<sequence>MGTWRTPALTAVVTATAALATGCGMVSSASPSDQPKQELRTGIIDGAGATFPHPLFQEWINEYNARQPFATITYQGVGSGEGVKRFLAEETDFGSSDEFLSRDQMADAKLNRSCAAVQFPVVFGSVVIAFNDRNLDGLVLTAELIAKIYDRQITHFNDPEIQELNPGRTLPATEILPVHRADGSGTTFVFTHYLAYEVPFWSDAYGEGKEVEWHAETLGADGNDGVTAQVIEQAGALGYVNQSYAVQHGLATAHVVNADGEAIEPTLQATTAASEEAEIPGTFQFTIDDIGGEGYPITGSNWVFAYTCGYDRETGTLLRDFWRWAVTADQADSLALELGYAPMGPTLKERVLHQIDLINTAETPN</sequence>
<dbReference type="PROSITE" id="PS51257">
    <property type="entry name" value="PROKAR_LIPOPROTEIN"/>
    <property type="match status" value="1"/>
</dbReference>
<keyword evidence="8" id="KW-1185">Reference proteome</keyword>
<feature type="domain" description="PBP" evidence="6">
    <location>
        <begin position="41"/>
        <end position="327"/>
    </location>
</feature>
<keyword evidence="2 4" id="KW-0813">Transport</keyword>
<dbReference type="SUPFAM" id="SSF53850">
    <property type="entry name" value="Periplasmic binding protein-like II"/>
    <property type="match status" value="1"/>
</dbReference>
<dbReference type="GO" id="GO:0035435">
    <property type="term" value="P:phosphate ion transmembrane transport"/>
    <property type="evidence" value="ECO:0007669"/>
    <property type="project" value="InterPro"/>
</dbReference>
<keyword evidence="5" id="KW-0732">Signal</keyword>
<evidence type="ECO:0000256" key="2">
    <source>
        <dbReference type="ARBA" id="ARBA00022448"/>
    </source>
</evidence>
<dbReference type="PANTHER" id="PTHR42996">
    <property type="entry name" value="PHOSPHATE-BINDING PROTEIN PSTS"/>
    <property type="match status" value="1"/>
</dbReference>
<accession>A0A1I1HH63</accession>
<dbReference type="PIRSF" id="PIRSF002756">
    <property type="entry name" value="PstS"/>
    <property type="match status" value="1"/>
</dbReference>
<dbReference type="Gene3D" id="3.40.190.10">
    <property type="entry name" value="Periplasmic binding protein-like II"/>
    <property type="match status" value="2"/>
</dbReference>
<dbReference type="InterPro" id="IPR050962">
    <property type="entry name" value="Phosphate-bind_PstS"/>
</dbReference>
<dbReference type="GO" id="GO:0043190">
    <property type="term" value="C:ATP-binding cassette (ABC) transporter complex"/>
    <property type="evidence" value="ECO:0007669"/>
    <property type="project" value="InterPro"/>
</dbReference>
<dbReference type="GO" id="GO:0042301">
    <property type="term" value="F:phosphate ion binding"/>
    <property type="evidence" value="ECO:0007669"/>
    <property type="project" value="InterPro"/>
</dbReference>
<reference evidence="7 8" key="1">
    <citation type="submission" date="2016-10" db="EMBL/GenBank/DDBJ databases">
        <authorList>
            <person name="de Groot N.N."/>
        </authorList>
    </citation>
    <scope>NUCLEOTIDE SEQUENCE [LARGE SCALE GENOMIC DNA]</scope>
    <source>
        <strain evidence="7 8">CGMCC 4.5739</strain>
    </source>
</reference>
<evidence type="ECO:0000256" key="4">
    <source>
        <dbReference type="PIRNR" id="PIRNR002756"/>
    </source>
</evidence>
<keyword evidence="3 4" id="KW-0592">Phosphate transport</keyword>
<evidence type="ECO:0000313" key="7">
    <source>
        <dbReference type="EMBL" id="SFC23065.1"/>
    </source>
</evidence>
<dbReference type="Pfam" id="PF12849">
    <property type="entry name" value="PBP_like_2"/>
    <property type="match status" value="1"/>
</dbReference>
<dbReference type="OrthoDB" id="9801510at2"/>
<evidence type="ECO:0000313" key="8">
    <source>
        <dbReference type="Proteomes" id="UP000199207"/>
    </source>
</evidence>
<proteinExistence type="inferred from homology"/>
<protein>
    <recommendedName>
        <fullName evidence="4">Phosphate-binding protein</fullName>
    </recommendedName>
</protein>
<gene>
    <name evidence="7" type="ORF">SAMN05421773_102379</name>
</gene>
<feature type="chain" id="PRO_5039691338" description="Phosphate-binding protein" evidence="5">
    <location>
        <begin position="21"/>
        <end position="365"/>
    </location>
</feature>
<comment type="similarity">
    <text evidence="1 4">Belongs to the PstS family.</text>
</comment>
<dbReference type="STRING" id="910347.SAMN05421773_102379"/>
<evidence type="ECO:0000256" key="1">
    <source>
        <dbReference type="ARBA" id="ARBA00008725"/>
    </source>
</evidence>
<name>A0A1I1HH63_9ACTN</name>
<evidence type="ECO:0000256" key="5">
    <source>
        <dbReference type="SAM" id="SignalP"/>
    </source>
</evidence>
<feature type="signal peptide" evidence="5">
    <location>
        <begin position="1"/>
        <end position="20"/>
    </location>
</feature>
<evidence type="ECO:0000259" key="6">
    <source>
        <dbReference type="Pfam" id="PF12849"/>
    </source>
</evidence>
<dbReference type="InterPro" id="IPR005673">
    <property type="entry name" value="ABC_phos-bd_PstS"/>
</dbReference>
<dbReference type="InterPro" id="IPR024370">
    <property type="entry name" value="PBP_domain"/>
</dbReference>
<evidence type="ECO:0000256" key="3">
    <source>
        <dbReference type="ARBA" id="ARBA00022592"/>
    </source>
</evidence>
<organism evidence="7 8">
    <name type="scientific">Streptomyces aidingensis</name>
    <dbReference type="NCBI Taxonomy" id="910347"/>
    <lineage>
        <taxon>Bacteria</taxon>
        <taxon>Bacillati</taxon>
        <taxon>Actinomycetota</taxon>
        <taxon>Actinomycetes</taxon>
        <taxon>Kitasatosporales</taxon>
        <taxon>Streptomycetaceae</taxon>
        <taxon>Streptomyces</taxon>
    </lineage>
</organism>
<dbReference type="CDD" id="cd13565">
    <property type="entry name" value="PBP2_PstS"/>
    <property type="match status" value="1"/>
</dbReference>
<dbReference type="Proteomes" id="UP000199207">
    <property type="component" value="Unassembled WGS sequence"/>
</dbReference>
<dbReference type="AlphaFoldDB" id="A0A1I1HH63"/>
<dbReference type="PANTHER" id="PTHR42996:SF1">
    <property type="entry name" value="PHOSPHATE-BINDING PROTEIN PSTS"/>
    <property type="match status" value="1"/>
</dbReference>